<dbReference type="RefSeq" id="WP_184516926.1">
    <property type="nucleotide sequence ID" value="NZ_JACIJD010000007.1"/>
</dbReference>
<dbReference type="EMBL" id="JACIJD010000007">
    <property type="protein sequence ID" value="MBB5693910.1"/>
    <property type="molecule type" value="Genomic_DNA"/>
</dbReference>
<name>A0A840Y2M5_9PROT</name>
<evidence type="ECO:0000259" key="1">
    <source>
        <dbReference type="Pfam" id="PF01755"/>
    </source>
</evidence>
<evidence type="ECO:0000313" key="3">
    <source>
        <dbReference type="Proteomes" id="UP000580654"/>
    </source>
</evidence>
<feature type="domain" description="Glycosyl transferase family 25" evidence="1">
    <location>
        <begin position="4"/>
        <end position="182"/>
    </location>
</feature>
<comment type="caution">
    <text evidence="2">The sequence shown here is derived from an EMBL/GenBank/DDBJ whole genome shotgun (WGS) entry which is preliminary data.</text>
</comment>
<gene>
    <name evidence="2" type="ORF">FHS87_001947</name>
</gene>
<accession>A0A840Y2M5</accession>
<keyword evidence="3" id="KW-1185">Reference proteome</keyword>
<dbReference type="Proteomes" id="UP000580654">
    <property type="component" value="Unassembled WGS sequence"/>
</dbReference>
<protein>
    <submittedName>
        <fullName evidence="2">GR25 family glycosyltransferase involved in LPS biosynthesis</fullName>
    </submittedName>
</protein>
<reference evidence="2 3" key="1">
    <citation type="submission" date="2020-08" db="EMBL/GenBank/DDBJ databases">
        <title>Genomic Encyclopedia of Type Strains, Phase IV (KMG-IV): sequencing the most valuable type-strain genomes for metagenomic binning, comparative biology and taxonomic classification.</title>
        <authorList>
            <person name="Goeker M."/>
        </authorList>
    </citation>
    <scope>NUCLEOTIDE SEQUENCE [LARGE SCALE GENOMIC DNA]</scope>
    <source>
        <strain evidence="2 3">DSM 25622</strain>
    </source>
</reference>
<proteinExistence type="predicted"/>
<dbReference type="AlphaFoldDB" id="A0A840Y2M5"/>
<dbReference type="Pfam" id="PF01755">
    <property type="entry name" value="Glyco_transf_25"/>
    <property type="match status" value="1"/>
</dbReference>
<organism evidence="2 3">
    <name type="scientific">Muricoccus pecuniae</name>
    <dbReference type="NCBI Taxonomy" id="693023"/>
    <lineage>
        <taxon>Bacteria</taxon>
        <taxon>Pseudomonadati</taxon>
        <taxon>Pseudomonadota</taxon>
        <taxon>Alphaproteobacteria</taxon>
        <taxon>Acetobacterales</taxon>
        <taxon>Roseomonadaceae</taxon>
        <taxon>Muricoccus</taxon>
    </lineage>
</organism>
<dbReference type="CDD" id="cd06532">
    <property type="entry name" value="Glyco_transf_25"/>
    <property type="match status" value="1"/>
</dbReference>
<dbReference type="GO" id="GO:0016740">
    <property type="term" value="F:transferase activity"/>
    <property type="evidence" value="ECO:0007669"/>
    <property type="project" value="UniProtKB-KW"/>
</dbReference>
<dbReference type="InterPro" id="IPR002654">
    <property type="entry name" value="Glyco_trans_25"/>
</dbReference>
<evidence type="ECO:0000313" key="2">
    <source>
        <dbReference type="EMBL" id="MBB5693910.1"/>
    </source>
</evidence>
<sequence length="413" mass="44928">MRLLNLDRSSDRLALFRARNPHLAGIERVSAVDGRLADRRRLIEHGIMSPDLNYSDGAVGCAMSHLTQWRDAAQGGEPLTIIEDDAVLCANFEEESARVLAGLPDDWEYVMWGFNFDAPLTFHLGEGLSPCTSAFDQAAMRQDIRNFASRRVSTMAFRLLRGFGTVCYSISPRGAMRLVEFCLPLRPMDTMHPGLAHRIANAGIDNMLARVWPEMAAYVAVPPLALTENDHRVSTIQAAGTPQPPAQKVAFPEPDAFAAVFERIGVTNAVAVGIRSDHYTVLPTAALRRVGWGGFDIAEDASLLARALTERGIEQGFDLLFLGTADTPVPSLCTLLGSFRPRAVVVPADRDEAQRPAPAEAGRRGPPRLSMKQIAAGFGYSTQPCPEADGYLLLLRQGISWEEPAEPGVAVLA</sequence>
<keyword evidence="2" id="KW-0808">Transferase</keyword>